<evidence type="ECO:0000256" key="2">
    <source>
        <dbReference type="ARBA" id="ARBA00022473"/>
    </source>
</evidence>
<evidence type="ECO:0000259" key="13">
    <source>
        <dbReference type="PROSITE" id="PS50071"/>
    </source>
</evidence>
<dbReference type="AlphaFoldDB" id="A0ABD2XEX1"/>
<dbReference type="InterPro" id="IPR001356">
    <property type="entry name" value="HD"/>
</dbReference>
<feature type="domain" description="Homeobox" evidence="13">
    <location>
        <begin position="392"/>
        <end position="452"/>
    </location>
</feature>
<comment type="subcellular location">
    <subcellularLocation>
        <location evidence="1 9 10">Nucleus</location>
    </subcellularLocation>
</comment>
<keyword evidence="7" id="KW-0804">Transcription</keyword>
<feature type="compositionally biased region" description="Low complexity" evidence="12">
    <location>
        <begin position="347"/>
        <end position="361"/>
    </location>
</feature>
<protein>
    <recommendedName>
        <fullName evidence="13">Homeobox domain-containing protein</fullName>
    </recommendedName>
</protein>
<feature type="compositionally biased region" description="Low complexity" evidence="12">
    <location>
        <begin position="22"/>
        <end position="42"/>
    </location>
</feature>
<dbReference type="PROSITE" id="PS50071">
    <property type="entry name" value="HOMEOBOX_2"/>
    <property type="match status" value="1"/>
</dbReference>
<feature type="compositionally biased region" description="Polar residues" evidence="12">
    <location>
        <begin position="1"/>
        <end position="12"/>
    </location>
</feature>
<dbReference type="GO" id="GO:0005634">
    <property type="term" value="C:nucleus"/>
    <property type="evidence" value="ECO:0007669"/>
    <property type="project" value="UniProtKB-SubCell"/>
</dbReference>
<feature type="compositionally biased region" description="Low complexity" evidence="12">
    <location>
        <begin position="274"/>
        <end position="309"/>
    </location>
</feature>
<evidence type="ECO:0000256" key="9">
    <source>
        <dbReference type="PROSITE-ProRule" id="PRU00108"/>
    </source>
</evidence>
<comment type="caution">
    <text evidence="14">The sequence shown here is derived from an EMBL/GenBank/DDBJ whole genome shotgun (WGS) entry which is preliminary data.</text>
</comment>
<feature type="compositionally biased region" description="Basic and acidic residues" evidence="12">
    <location>
        <begin position="52"/>
        <end position="61"/>
    </location>
</feature>
<name>A0ABD2XEX1_9HYME</name>
<feature type="compositionally biased region" description="Gly residues" evidence="12">
    <location>
        <begin position="373"/>
        <end position="383"/>
    </location>
</feature>
<dbReference type="InterPro" id="IPR017970">
    <property type="entry name" value="Homeobox_CS"/>
</dbReference>
<dbReference type="InterPro" id="IPR050877">
    <property type="entry name" value="EMX-VAX-Noto_Homeobox_TFs"/>
</dbReference>
<dbReference type="GO" id="GO:0003677">
    <property type="term" value="F:DNA binding"/>
    <property type="evidence" value="ECO:0007669"/>
    <property type="project" value="UniProtKB-UniRule"/>
</dbReference>
<keyword evidence="3" id="KW-0678">Repressor</keyword>
<dbReference type="PANTHER" id="PTHR24339:SF67">
    <property type="entry name" value="GNOT1 HOMEODOMAIN PROTEIN-RELATED"/>
    <property type="match status" value="1"/>
</dbReference>
<keyword evidence="5 9" id="KW-0238">DNA-binding</keyword>
<feature type="DNA-binding region" description="Homeobox" evidence="9">
    <location>
        <begin position="394"/>
        <end position="453"/>
    </location>
</feature>
<feature type="coiled-coil region" evidence="11">
    <location>
        <begin position="203"/>
        <end position="230"/>
    </location>
</feature>
<evidence type="ECO:0000256" key="6">
    <source>
        <dbReference type="ARBA" id="ARBA00023155"/>
    </source>
</evidence>
<dbReference type="FunFam" id="1.10.10.60:FF:000450">
    <property type="entry name" value="Homeobox protein notochord"/>
    <property type="match status" value="1"/>
</dbReference>
<evidence type="ECO:0000256" key="10">
    <source>
        <dbReference type="RuleBase" id="RU000682"/>
    </source>
</evidence>
<feature type="compositionally biased region" description="Polar residues" evidence="12">
    <location>
        <begin position="103"/>
        <end position="112"/>
    </location>
</feature>
<proteinExistence type="predicted"/>
<dbReference type="CDD" id="cd00086">
    <property type="entry name" value="homeodomain"/>
    <property type="match status" value="1"/>
</dbReference>
<feature type="region of interest" description="Disordered" evidence="12">
    <location>
        <begin position="1"/>
        <end position="135"/>
    </location>
</feature>
<keyword evidence="4" id="KW-0805">Transcription regulation</keyword>
<feature type="compositionally biased region" description="Low complexity" evidence="12">
    <location>
        <begin position="120"/>
        <end position="133"/>
    </location>
</feature>
<dbReference type="EMBL" id="JBJJXI010000027">
    <property type="protein sequence ID" value="KAL3403883.1"/>
    <property type="molecule type" value="Genomic_DNA"/>
</dbReference>
<feature type="compositionally biased region" description="Basic residues" evidence="12">
    <location>
        <begin position="310"/>
        <end position="323"/>
    </location>
</feature>
<evidence type="ECO:0000256" key="5">
    <source>
        <dbReference type="ARBA" id="ARBA00023125"/>
    </source>
</evidence>
<accession>A0ABD2XEX1</accession>
<dbReference type="Gene3D" id="1.10.10.60">
    <property type="entry name" value="Homeodomain-like"/>
    <property type="match status" value="1"/>
</dbReference>
<evidence type="ECO:0000313" key="14">
    <source>
        <dbReference type="EMBL" id="KAL3403883.1"/>
    </source>
</evidence>
<dbReference type="PANTHER" id="PTHR24339">
    <property type="entry name" value="HOMEOBOX PROTEIN EMX-RELATED"/>
    <property type="match status" value="1"/>
</dbReference>
<feature type="region of interest" description="Disordered" evidence="12">
    <location>
        <begin position="344"/>
        <end position="396"/>
    </location>
</feature>
<gene>
    <name evidence="14" type="ORF">TKK_003293</name>
</gene>
<keyword evidence="6 9" id="KW-0371">Homeobox</keyword>
<keyword evidence="11" id="KW-0175">Coiled coil</keyword>
<dbReference type="Proteomes" id="UP001627154">
    <property type="component" value="Unassembled WGS sequence"/>
</dbReference>
<keyword evidence="8 9" id="KW-0539">Nucleus</keyword>
<evidence type="ECO:0000256" key="11">
    <source>
        <dbReference type="SAM" id="Coils"/>
    </source>
</evidence>
<feature type="region of interest" description="Disordered" evidence="12">
    <location>
        <begin position="274"/>
        <end position="332"/>
    </location>
</feature>
<evidence type="ECO:0000256" key="12">
    <source>
        <dbReference type="SAM" id="MobiDB-lite"/>
    </source>
</evidence>
<evidence type="ECO:0000256" key="8">
    <source>
        <dbReference type="ARBA" id="ARBA00023242"/>
    </source>
</evidence>
<dbReference type="InterPro" id="IPR009057">
    <property type="entry name" value="Homeodomain-like_sf"/>
</dbReference>
<dbReference type="SUPFAM" id="SSF46689">
    <property type="entry name" value="Homeodomain-like"/>
    <property type="match status" value="1"/>
</dbReference>
<evidence type="ECO:0000256" key="3">
    <source>
        <dbReference type="ARBA" id="ARBA00022491"/>
    </source>
</evidence>
<sequence>MESSELSEQTPTAEDLSERSYESNSRSRSSSINSSSNPSDSSFRPYQGFEELAAKPEEDAHATVLHSLPANNDYDDYLDNTPIALDKPKDSLLARPAVYSDPTARSNSSRETGGNPLRASSSVGSSSSSNLSGSHKDALHNFYREIREIRQKALERHQSVAAAAAVGKDLDLMKSYGLPLKDLGELRSRIAIDRLRTGSFHGGEATTLEAEELKQSLQQLQSRVPTLSQSAPGVESSLAFERLRQSHPLFQAAAAAAAVASESAGQTSVAAPFAAHPPSLHQPQQQQAFTQLQLQQRQVQQQQQQQQQQRNHHHHHHHHHHHQQQQQQQQAKSFTIDAILGLREKQQPQQRQQSYRKQQGQASNGPDEERSSGGAGLQDGGGNASSSASGPGKLKRVRTIFTAEQLERLEGEFARQQYMVGPERLYLAHALRLTEAQVKVWFQNRRIKWRKVNHEQQSQRLHELGQTAIASSAAIEPDDCSNENSPDW</sequence>
<dbReference type="PROSITE" id="PS00027">
    <property type="entry name" value="HOMEOBOX_1"/>
    <property type="match status" value="1"/>
</dbReference>
<dbReference type="SMART" id="SM00389">
    <property type="entry name" value="HOX"/>
    <property type="match status" value="1"/>
</dbReference>
<dbReference type="Pfam" id="PF00046">
    <property type="entry name" value="Homeodomain"/>
    <property type="match status" value="1"/>
</dbReference>
<organism evidence="14 15">
    <name type="scientific">Trichogramma kaykai</name>
    <dbReference type="NCBI Taxonomy" id="54128"/>
    <lineage>
        <taxon>Eukaryota</taxon>
        <taxon>Metazoa</taxon>
        <taxon>Ecdysozoa</taxon>
        <taxon>Arthropoda</taxon>
        <taxon>Hexapoda</taxon>
        <taxon>Insecta</taxon>
        <taxon>Pterygota</taxon>
        <taxon>Neoptera</taxon>
        <taxon>Endopterygota</taxon>
        <taxon>Hymenoptera</taxon>
        <taxon>Apocrita</taxon>
        <taxon>Proctotrupomorpha</taxon>
        <taxon>Chalcidoidea</taxon>
        <taxon>Trichogrammatidae</taxon>
        <taxon>Trichogramma</taxon>
    </lineage>
</organism>
<evidence type="ECO:0000256" key="1">
    <source>
        <dbReference type="ARBA" id="ARBA00004123"/>
    </source>
</evidence>
<keyword evidence="15" id="KW-1185">Reference proteome</keyword>
<keyword evidence="2" id="KW-0217">Developmental protein</keyword>
<evidence type="ECO:0000313" key="15">
    <source>
        <dbReference type="Proteomes" id="UP001627154"/>
    </source>
</evidence>
<evidence type="ECO:0000256" key="4">
    <source>
        <dbReference type="ARBA" id="ARBA00023015"/>
    </source>
</evidence>
<evidence type="ECO:0000256" key="7">
    <source>
        <dbReference type="ARBA" id="ARBA00023163"/>
    </source>
</evidence>
<reference evidence="14 15" key="1">
    <citation type="journal article" date="2024" name="bioRxiv">
        <title>A reference genome for Trichogramma kaykai: A tiny desert-dwelling parasitoid wasp with competing sex-ratio distorters.</title>
        <authorList>
            <person name="Culotta J."/>
            <person name="Lindsey A.R."/>
        </authorList>
    </citation>
    <scope>NUCLEOTIDE SEQUENCE [LARGE SCALE GENOMIC DNA]</scope>
    <source>
        <strain evidence="14 15">KSX58</strain>
    </source>
</reference>